<evidence type="ECO:0000256" key="5">
    <source>
        <dbReference type="SAM" id="Phobius"/>
    </source>
</evidence>
<evidence type="ECO:0000256" key="4">
    <source>
        <dbReference type="SAM" id="MobiDB-lite"/>
    </source>
</evidence>
<dbReference type="InterPro" id="IPR021765">
    <property type="entry name" value="UstYa-like"/>
</dbReference>
<organism evidence="6 7">
    <name type="scientific">Microthyrium microscopicum</name>
    <dbReference type="NCBI Taxonomy" id="703497"/>
    <lineage>
        <taxon>Eukaryota</taxon>
        <taxon>Fungi</taxon>
        <taxon>Dikarya</taxon>
        <taxon>Ascomycota</taxon>
        <taxon>Pezizomycotina</taxon>
        <taxon>Dothideomycetes</taxon>
        <taxon>Dothideomycetes incertae sedis</taxon>
        <taxon>Microthyriales</taxon>
        <taxon>Microthyriaceae</taxon>
        <taxon>Microthyrium</taxon>
    </lineage>
</organism>
<evidence type="ECO:0008006" key="8">
    <source>
        <dbReference type="Google" id="ProtNLM"/>
    </source>
</evidence>
<dbReference type="PANTHER" id="PTHR33365:SF11">
    <property type="entry name" value="TAT PATHWAY SIGNAL SEQUENCE"/>
    <property type="match status" value="1"/>
</dbReference>
<dbReference type="OrthoDB" id="3687641at2759"/>
<accession>A0A6A6U4U1</accession>
<dbReference type="Proteomes" id="UP000799302">
    <property type="component" value="Unassembled WGS sequence"/>
</dbReference>
<evidence type="ECO:0000313" key="7">
    <source>
        <dbReference type="Proteomes" id="UP000799302"/>
    </source>
</evidence>
<sequence length="261" mass="30026">MSQDKSTARVLRQLYFPIQSQQQRPPTAQDQNSQGEFEEGGFSYYSNSQSRKKWHYRGIILLLNSAILVLVTLIYVRPIQDMRSNDVSIPNTLPNVPFEPKKFDYDKKYMGWPTVARNKAWMSLQGPPDQHPTFVTFNKKSYQITMYHQLHCLAMVRKMLWDVVLGNEDAKQLLGGSIPDMTSEDTLGNYNTTVHWRLQHADHCLDFIRQGLQCNGDVGLEPAIMGENNIIAGVMFGTISHQCRSWDYVRKFAEDHRPAPS</sequence>
<evidence type="ECO:0000313" key="6">
    <source>
        <dbReference type="EMBL" id="KAF2667309.1"/>
    </source>
</evidence>
<feature type="transmembrane region" description="Helical" evidence="5">
    <location>
        <begin position="54"/>
        <end position="76"/>
    </location>
</feature>
<evidence type="ECO:0000256" key="3">
    <source>
        <dbReference type="ARBA" id="ARBA00035112"/>
    </source>
</evidence>
<dbReference type="GO" id="GO:0016491">
    <property type="term" value="F:oxidoreductase activity"/>
    <property type="evidence" value="ECO:0007669"/>
    <property type="project" value="UniProtKB-KW"/>
</dbReference>
<keyword evidence="5" id="KW-0472">Membrane</keyword>
<keyword evidence="5" id="KW-0812">Transmembrane</keyword>
<evidence type="ECO:0000256" key="1">
    <source>
        <dbReference type="ARBA" id="ARBA00004685"/>
    </source>
</evidence>
<keyword evidence="2" id="KW-0560">Oxidoreductase</keyword>
<dbReference type="GO" id="GO:0043386">
    <property type="term" value="P:mycotoxin biosynthetic process"/>
    <property type="evidence" value="ECO:0007669"/>
    <property type="project" value="InterPro"/>
</dbReference>
<dbReference type="PANTHER" id="PTHR33365">
    <property type="entry name" value="YALI0B05434P"/>
    <property type="match status" value="1"/>
</dbReference>
<keyword evidence="5" id="KW-1133">Transmembrane helix</keyword>
<reference evidence="6" key="1">
    <citation type="journal article" date="2020" name="Stud. Mycol.">
        <title>101 Dothideomycetes genomes: a test case for predicting lifestyles and emergence of pathogens.</title>
        <authorList>
            <person name="Haridas S."/>
            <person name="Albert R."/>
            <person name="Binder M."/>
            <person name="Bloem J."/>
            <person name="Labutti K."/>
            <person name="Salamov A."/>
            <person name="Andreopoulos B."/>
            <person name="Baker S."/>
            <person name="Barry K."/>
            <person name="Bills G."/>
            <person name="Bluhm B."/>
            <person name="Cannon C."/>
            <person name="Castanera R."/>
            <person name="Culley D."/>
            <person name="Daum C."/>
            <person name="Ezra D."/>
            <person name="Gonzalez J."/>
            <person name="Henrissat B."/>
            <person name="Kuo A."/>
            <person name="Liang C."/>
            <person name="Lipzen A."/>
            <person name="Lutzoni F."/>
            <person name="Magnuson J."/>
            <person name="Mondo S."/>
            <person name="Nolan M."/>
            <person name="Ohm R."/>
            <person name="Pangilinan J."/>
            <person name="Park H.-J."/>
            <person name="Ramirez L."/>
            <person name="Alfaro M."/>
            <person name="Sun H."/>
            <person name="Tritt A."/>
            <person name="Yoshinaga Y."/>
            <person name="Zwiers L.-H."/>
            <person name="Turgeon B."/>
            <person name="Goodwin S."/>
            <person name="Spatafora J."/>
            <person name="Crous P."/>
            <person name="Grigoriev I."/>
        </authorList>
    </citation>
    <scope>NUCLEOTIDE SEQUENCE</scope>
    <source>
        <strain evidence="6">CBS 115976</strain>
    </source>
</reference>
<keyword evidence="7" id="KW-1185">Reference proteome</keyword>
<name>A0A6A6U4U1_9PEZI</name>
<comment type="pathway">
    <text evidence="1">Mycotoxin biosynthesis.</text>
</comment>
<dbReference type="AlphaFoldDB" id="A0A6A6U4U1"/>
<feature type="region of interest" description="Disordered" evidence="4">
    <location>
        <begin position="16"/>
        <end position="41"/>
    </location>
</feature>
<comment type="similarity">
    <text evidence="3">Belongs to the ustYa family.</text>
</comment>
<dbReference type="Pfam" id="PF11807">
    <property type="entry name" value="UstYa"/>
    <property type="match status" value="1"/>
</dbReference>
<protein>
    <recommendedName>
        <fullName evidence="8">Oxidase ustYa</fullName>
    </recommendedName>
</protein>
<evidence type="ECO:0000256" key="2">
    <source>
        <dbReference type="ARBA" id="ARBA00023002"/>
    </source>
</evidence>
<gene>
    <name evidence="6" type="ORF">BT63DRAFT_456614</name>
</gene>
<feature type="compositionally biased region" description="Polar residues" evidence="4">
    <location>
        <begin position="18"/>
        <end position="35"/>
    </location>
</feature>
<proteinExistence type="inferred from homology"/>
<dbReference type="EMBL" id="MU004237">
    <property type="protein sequence ID" value="KAF2667309.1"/>
    <property type="molecule type" value="Genomic_DNA"/>
</dbReference>